<feature type="transmembrane region" description="Helical" evidence="1">
    <location>
        <begin position="145"/>
        <end position="165"/>
    </location>
</feature>
<keyword evidence="1" id="KW-0812">Transmembrane</keyword>
<evidence type="ECO:0008006" key="4">
    <source>
        <dbReference type="Google" id="ProtNLM"/>
    </source>
</evidence>
<protein>
    <recommendedName>
        <fullName evidence="4">DUF4199 domain-containing protein</fullName>
    </recommendedName>
</protein>
<dbReference type="AlphaFoldDB" id="A0A4Z0PN36"/>
<dbReference type="RefSeq" id="WP_135496661.1">
    <property type="nucleotide sequence ID" value="NZ_SRLD01000007.1"/>
</dbReference>
<sequence length="175" mass="19319">MKNYRPILEFSLLSAIACLLTIYTLAYSWSSDGFDQAEVIWLAVLPGLITFTISLTLISICLSKYLKDCRTRDIVPAKWWQLLLGTSFLVTVFMIAIDAAFFYVADNTLSSSYAEALGTFDQSSSAMKESTIKAFAALPFLMQNGVTIALFILIANSLAVAVAKYTTKKPVLELQ</sequence>
<dbReference type="OrthoDB" id="9829990at2"/>
<feature type="transmembrane region" description="Helical" evidence="1">
    <location>
        <begin position="39"/>
        <end position="62"/>
    </location>
</feature>
<proteinExistence type="predicted"/>
<feature type="transmembrane region" description="Helical" evidence="1">
    <location>
        <begin position="7"/>
        <end position="27"/>
    </location>
</feature>
<dbReference type="Proteomes" id="UP000297739">
    <property type="component" value="Unassembled WGS sequence"/>
</dbReference>
<keyword evidence="3" id="KW-1185">Reference proteome</keyword>
<keyword evidence="1" id="KW-1133">Transmembrane helix</keyword>
<evidence type="ECO:0000313" key="3">
    <source>
        <dbReference type="Proteomes" id="UP000297739"/>
    </source>
</evidence>
<name>A0A4Z0PN36_9BACT</name>
<feature type="transmembrane region" description="Helical" evidence="1">
    <location>
        <begin position="82"/>
        <end position="105"/>
    </location>
</feature>
<dbReference type="EMBL" id="SRLD01000007">
    <property type="protein sequence ID" value="TGE18299.1"/>
    <property type="molecule type" value="Genomic_DNA"/>
</dbReference>
<evidence type="ECO:0000256" key="1">
    <source>
        <dbReference type="SAM" id="Phobius"/>
    </source>
</evidence>
<comment type="caution">
    <text evidence="2">The sequence shown here is derived from an EMBL/GenBank/DDBJ whole genome shotgun (WGS) entry which is preliminary data.</text>
</comment>
<accession>A0A4Z0PN36</accession>
<evidence type="ECO:0000313" key="2">
    <source>
        <dbReference type="EMBL" id="TGE18299.1"/>
    </source>
</evidence>
<reference evidence="2 3" key="1">
    <citation type="submission" date="2019-04" db="EMBL/GenBank/DDBJ databases">
        <authorList>
            <person name="Feng G."/>
            <person name="Zhang J."/>
            <person name="Zhu H."/>
        </authorList>
    </citation>
    <scope>NUCLEOTIDE SEQUENCE [LARGE SCALE GENOMIC DNA]</scope>
    <source>
        <strain evidence="2 3">JCM 17223</strain>
    </source>
</reference>
<organism evidence="2 3">
    <name type="scientific">Hymenobacter elongatus</name>
    <dbReference type="NCBI Taxonomy" id="877208"/>
    <lineage>
        <taxon>Bacteria</taxon>
        <taxon>Pseudomonadati</taxon>
        <taxon>Bacteroidota</taxon>
        <taxon>Cytophagia</taxon>
        <taxon>Cytophagales</taxon>
        <taxon>Hymenobacteraceae</taxon>
        <taxon>Hymenobacter</taxon>
    </lineage>
</organism>
<keyword evidence="1" id="KW-0472">Membrane</keyword>
<gene>
    <name evidence="2" type="ORF">E5J99_05180</name>
</gene>